<organism evidence="9 10">
    <name type="scientific">Clostridium ganghwense</name>
    <dbReference type="NCBI Taxonomy" id="312089"/>
    <lineage>
        <taxon>Bacteria</taxon>
        <taxon>Bacillati</taxon>
        <taxon>Bacillota</taxon>
        <taxon>Clostridia</taxon>
        <taxon>Eubacteriales</taxon>
        <taxon>Clostridiaceae</taxon>
        <taxon>Clostridium</taxon>
    </lineage>
</organism>
<evidence type="ECO:0000259" key="7">
    <source>
        <dbReference type="Pfam" id="PF03755"/>
    </source>
</evidence>
<comment type="caution">
    <text evidence="9">The sequence shown here is derived from an EMBL/GenBank/DDBJ whole genome shotgun (WGS) entry which is preliminary data.</text>
</comment>
<comment type="similarity">
    <text evidence="5">Belongs to the YicC/YloC family.</text>
</comment>
<dbReference type="InterPro" id="IPR013551">
    <property type="entry name" value="YicC-like_C"/>
</dbReference>
<feature type="coiled-coil region" evidence="6">
    <location>
        <begin position="186"/>
        <end position="237"/>
    </location>
</feature>
<evidence type="ECO:0000259" key="8">
    <source>
        <dbReference type="Pfam" id="PF08340"/>
    </source>
</evidence>
<accession>A0ABT4CTE8</accession>
<reference evidence="9" key="1">
    <citation type="submission" date="2022-12" db="EMBL/GenBank/DDBJ databases">
        <authorList>
            <person name="Wang J."/>
        </authorList>
    </citation>
    <scope>NUCLEOTIDE SEQUENCE</scope>
    <source>
        <strain evidence="9">HY-42-06</strain>
    </source>
</reference>
<dbReference type="EMBL" id="JAPQES010000007">
    <property type="protein sequence ID" value="MCY6372351.1"/>
    <property type="molecule type" value="Genomic_DNA"/>
</dbReference>
<evidence type="ECO:0000256" key="6">
    <source>
        <dbReference type="SAM" id="Coils"/>
    </source>
</evidence>
<proteinExistence type="inferred from homology"/>
<evidence type="ECO:0000313" key="9">
    <source>
        <dbReference type="EMBL" id="MCY6372351.1"/>
    </source>
</evidence>
<dbReference type="NCBIfam" id="TIGR00255">
    <property type="entry name" value="YicC/YloC family endoribonuclease"/>
    <property type="match status" value="1"/>
</dbReference>
<evidence type="ECO:0000256" key="1">
    <source>
        <dbReference type="ARBA" id="ARBA00001968"/>
    </source>
</evidence>
<gene>
    <name evidence="9" type="ORF">OXH55_17100</name>
</gene>
<dbReference type="PANTHER" id="PTHR30636">
    <property type="entry name" value="UPF0701 PROTEIN YICC"/>
    <property type="match status" value="1"/>
</dbReference>
<protein>
    <submittedName>
        <fullName evidence="9">YicC family protein</fullName>
    </submittedName>
</protein>
<keyword evidence="2" id="KW-0540">Nuclease</keyword>
<dbReference type="PANTHER" id="PTHR30636:SF3">
    <property type="entry name" value="UPF0701 PROTEIN YICC"/>
    <property type="match status" value="1"/>
</dbReference>
<dbReference type="Pfam" id="PF03755">
    <property type="entry name" value="YicC-like_N"/>
    <property type="match status" value="1"/>
</dbReference>
<evidence type="ECO:0000256" key="5">
    <source>
        <dbReference type="ARBA" id="ARBA00035648"/>
    </source>
</evidence>
<feature type="domain" description="Endoribonuclease YicC-like C-terminal" evidence="8">
    <location>
        <begin position="174"/>
        <end position="293"/>
    </location>
</feature>
<keyword evidence="4" id="KW-0378">Hydrolase</keyword>
<dbReference type="Proteomes" id="UP001079657">
    <property type="component" value="Unassembled WGS sequence"/>
</dbReference>
<keyword evidence="6" id="KW-0175">Coiled coil</keyword>
<name>A0ABT4CTE8_9CLOT</name>
<sequence>MVKSMTGFGRAISEEGTGRSFTIEIKTVNHRYFDLNVRMPRSLVSLENKVRQSIKNKVSRGKVDVFISQNLYGKEDAEINFNEKLSDNYVNCLQKIRDRYDVADNISVSLIARFPEVITLEKKEEDLEAVWQSLSQPLNNAVEALVNMREKEGTKLCEDIICKCRFINELVNEVEKRAPLVVEDYKQRLENRLQELLQNSSIDENRIAAEVAIFADKAAIDEEIVRLNSHIEQLKETLKKEEPIGRKLDFIIQEMNREANTICSKASDLETVNLVINIKNYIEKIREQTQNIE</sequence>
<dbReference type="InterPro" id="IPR013527">
    <property type="entry name" value="YicC-like_N"/>
</dbReference>
<dbReference type="InterPro" id="IPR005229">
    <property type="entry name" value="YicC/YloC-like"/>
</dbReference>
<dbReference type="RefSeq" id="WP_268051323.1">
    <property type="nucleotide sequence ID" value="NZ_JAPQES010000007.1"/>
</dbReference>
<keyword evidence="3" id="KW-0255">Endonuclease</keyword>
<dbReference type="Pfam" id="PF08340">
    <property type="entry name" value="YicC-like_C"/>
    <property type="match status" value="1"/>
</dbReference>
<keyword evidence="10" id="KW-1185">Reference proteome</keyword>
<evidence type="ECO:0000313" key="10">
    <source>
        <dbReference type="Proteomes" id="UP001079657"/>
    </source>
</evidence>
<evidence type="ECO:0000256" key="3">
    <source>
        <dbReference type="ARBA" id="ARBA00022759"/>
    </source>
</evidence>
<feature type="domain" description="Endoribonuclease YicC-like N-terminal" evidence="7">
    <location>
        <begin position="2"/>
        <end position="156"/>
    </location>
</feature>
<evidence type="ECO:0000256" key="4">
    <source>
        <dbReference type="ARBA" id="ARBA00022801"/>
    </source>
</evidence>
<evidence type="ECO:0000256" key="2">
    <source>
        <dbReference type="ARBA" id="ARBA00022722"/>
    </source>
</evidence>
<comment type="cofactor">
    <cofactor evidence="1">
        <name>a divalent metal cation</name>
        <dbReference type="ChEBI" id="CHEBI:60240"/>
    </cofactor>
</comment>